<organism evidence="1 2">
    <name type="scientific">Venturia nashicola</name>
    <dbReference type="NCBI Taxonomy" id="86259"/>
    <lineage>
        <taxon>Eukaryota</taxon>
        <taxon>Fungi</taxon>
        <taxon>Dikarya</taxon>
        <taxon>Ascomycota</taxon>
        <taxon>Pezizomycotina</taxon>
        <taxon>Dothideomycetes</taxon>
        <taxon>Pleosporomycetidae</taxon>
        <taxon>Venturiales</taxon>
        <taxon>Venturiaceae</taxon>
        <taxon>Venturia</taxon>
    </lineage>
</organism>
<dbReference type="AlphaFoldDB" id="A0A4Z1PGK6"/>
<comment type="caution">
    <text evidence="1">The sequence shown here is derived from an EMBL/GenBank/DDBJ whole genome shotgun (WGS) entry which is preliminary data.</text>
</comment>
<keyword evidence="2" id="KW-1185">Reference proteome</keyword>
<dbReference type="EMBL" id="SNSC02000005">
    <property type="protein sequence ID" value="TID24441.1"/>
    <property type="molecule type" value="Genomic_DNA"/>
</dbReference>
<protein>
    <submittedName>
        <fullName evidence="1">Uncharacterized protein</fullName>
    </submittedName>
</protein>
<name>A0A4Z1PGK6_9PEZI</name>
<sequence length="129" mass="13876">MKFSSAAFACLLVDQSHRRIDEKPGIGCPSPTVIENYLLSEATTELSSQAMVPSWSGQCADKTGGSSALDFRPPANSIIETPCAGCRNGSFHVDCYMAGAAIELLKANAIEAEDFWTDQEIWRVNGVSD</sequence>
<accession>A0A4Z1PGK6</accession>
<reference evidence="1 2" key="1">
    <citation type="submission" date="2019-04" db="EMBL/GenBank/DDBJ databases">
        <title>High contiguity whole genome sequence and gene annotation resource for two Venturia nashicola isolates.</title>
        <authorList>
            <person name="Prokchorchik M."/>
            <person name="Won K."/>
            <person name="Lee Y."/>
            <person name="Choi E.D."/>
            <person name="Segonzac C."/>
            <person name="Sohn K.H."/>
        </authorList>
    </citation>
    <scope>NUCLEOTIDE SEQUENCE [LARGE SCALE GENOMIC DNA]</scope>
    <source>
        <strain evidence="1 2">PRI2</strain>
    </source>
</reference>
<evidence type="ECO:0000313" key="2">
    <source>
        <dbReference type="Proteomes" id="UP000298493"/>
    </source>
</evidence>
<evidence type="ECO:0000313" key="1">
    <source>
        <dbReference type="EMBL" id="TID24441.1"/>
    </source>
</evidence>
<dbReference type="STRING" id="86259.A0A4Z1PGK6"/>
<dbReference type="Proteomes" id="UP000298493">
    <property type="component" value="Unassembled WGS sequence"/>
</dbReference>
<proteinExistence type="predicted"/>
<gene>
    <name evidence="1" type="ORF">E6O75_ATG02806</name>
</gene>